<protein>
    <recommendedName>
        <fullName evidence="2">Amine oxidase domain-containing protein</fullName>
    </recommendedName>
</protein>
<dbReference type="SUPFAM" id="SSF51905">
    <property type="entry name" value="FAD/NAD(P)-binding domain"/>
    <property type="match status" value="1"/>
</dbReference>
<keyword evidence="4" id="KW-1185">Reference proteome</keyword>
<evidence type="ECO:0000259" key="2">
    <source>
        <dbReference type="Pfam" id="PF01593"/>
    </source>
</evidence>
<dbReference type="InterPro" id="IPR002937">
    <property type="entry name" value="Amino_oxidase"/>
</dbReference>
<dbReference type="Gene3D" id="3.50.50.60">
    <property type="entry name" value="FAD/NAD(P)-binding domain"/>
    <property type="match status" value="1"/>
</dbReference>
<feature type="domain" description="Amine oxidase" evidence="2">
    <location>
        <begin position="19"/>
        <end position="483"/>
    </location>
</feature>
<dbReference type="Pfam" id="PF01593">
    <property type="entry name" value="Amino_oxidase"/>
    <property type="match status" value="1"/>
</dbReference>
<dbReference type="InterPro" id="IPR036188">
    <property type="entry name" value="FAD/NAD-bd_sf"/>
</dbReference>
<dbReference type="PRINTS" id="PR00419">
    <property type="entry name" value="ADXRDTASE"/>
</dbReference>
<dbReference type="Proteomes" id="UP001316803">
    <property type="component" value="Unassembled WGS sequence"/>
</dbReference>
<evidence type="ECO:0000313" key="4">
    <source>
        <dbReference type="Proteomes" id="UP001316803"/>
    </source>
</evidence>
<comment type="caution">
    <text evidence="3">The sequence shown here is derived from an EMBL/GenBank/DDBJ whole genome shotgun (WGS) entry which is preliminary data.</text>
</comment>
<dbReference type="PANTHER" id="PTHR10742:SF414">
    <property type="entry name" value="CONTAINING AMINE OXIDASE, PUTATIVE (AFU_ORTHOLOGUE AFUA_3G12150)-RELATED"/>
    <property type="match status" value="1"/>
</dbReference>
<dbReference type="InterPro" id="IPR050281">
    <property type="entry name" value="Flavin_monoamine_oxidase"/>
</dbReference>
<organism evidence="3 4">
    <name type="scientific">Knufia fluminis</name>
    <dbReference type="NCBI Taxonomy" id="191047"/>
    <lineage>
        <taxon>Eukaryota</taxon>
        <taxon>Fungi</taxon>
        <taxon>Dikarya</taxon>
        <taxon>Ascomycota</taxon>
        <taxon>Pezizomycotina</taxon>
        <taxon>Eurotiomycetes</taxon>
        <taxon>Chaetothyriomycetidae</taxon>
        <taxon>Chaetothyriales</taxon>
        <taxon>Trichomeriaceae</taxon>
        <taxon>Knufia</taxon>
    </lineage>
</organism>
<feature type="region of interest" description="Disordered" evidence="1">
    <location>
        <begin position="499"/>
        <end position="526"/>
    </location>
</feature>
<reference evidence="3 4" key="1">
    <citation type="submission" date="2022-12" db="EMBL/GenBank/DDBJ databases">
        <title>Genomic features and morphological characterization of a novel Knufia sp. strain isolated from spacecraft assembly facility.</title>
        <authorList>
            <person name="Teixeira M."/>
            <person name="Chander A.M."/>
            <person name="Stajich J.E."/>
            <person name="Venkateswaran K."/>
        </authorList>
    </citation>
    <scope>NUCLEOTIDE SEQUENCE [LARGE SCALE GENOMIC DNA]</scope>
    <source>
        <strain evidence="3 4">FJI-L2-BK-P2</strain>
    </source>
</reference>
<dbReference type="GO" id="GO:0016491">
    <property type="term" value="F:oxidoreductase activity"/>
    <property type="evidence" value="ECO:0007669"/>
    <property type="project" value="InterPro"/>
</dbReference>
<name>A0AAN8I4I6_9EURO</name>
<dbReference type="GO" id="GO:0050660">
    <property type="term" value="F:flavin adenine dinucleotide binding"/>
    <property type="evidence" value="ECO:0007669"/>
    <property type="project" value="TreeGrafter"/>
</dbReference>
<evidence type="ECO:0000313" key="3">
    <source>
        <dbReference type="EMBL" id="KAK5949985.1"/>
    </source>
</evidence>
<evidence type="ECO:0000256" key="1">
    <source>
        <dbReference type="SAM" id="MobiDB-lite"/>
    </source>
</evidence>
<accession>A0AAN8I4I6</accession>
<dbReference type="GO" id="GO:0006338">
    <property type="term" value="P:chromatin remodeling"/>
    <property type="evidence" value="ECO:0007669"/>
    <property type="project" value="TreeGrafter"/>
</dbReference>
<dbReference type="GO" id="GO:0003682">
    <property type="term" value="F:chromatin binding"/>
    <property type="evidence" value="ECO:0007669"/>
    <property type="project" value="TreeGrafter"/>
</dbReference>
<dbReference type="PANTHER" id="PTHR10742">
    <property type="entry name" value="FLAVIN MONOAMINE OXIDASE"/>
    <property type="match status" value="1"/>
</dbReference>
<dbReference type="EMBL" id="JAKLMC020000030">
    <property type="protein sequence ID" value="KAK5949985.1"/>
    <property type="molecule type" value="Genomic_DNA"/>
</dbReference>
<proteinExistence type="predicted"/>
<gene>
    <name evidence="3" type="ORF">OHC33_008946</name>
</gene>
<sequence>MQRLPRGKLSRVAVIGAGVSGLQCADVLTRAGAHVTIFEARNRIGGRVHQVENGGHLVDTGSNWIHGTVGNPIMTLAEKTRTAVMEPVERSVIFDTEGKAKSEADSGTLSEEFWATILQAFKYSDENSSSIDSKTSLFDWLKSRWSEKYPGKLNQVHDLLEESRTWGQFVGSPVTRQSLKYFWLEEGLDGENVFVASTYRKILEEIARPALAKAEVNLNTEVNHIAYRTSNDDTPVRVYTSDGASHSFDEVVVTCPLGWLKQHAQTVFSPALPDRLTKAIDNIGYGALEKLYITFPSAFWLKNNDTESYPCFTHFHTPAYHPDPASKHSETWNQSVVALSHLPGSSAQPTLLFYMHGDCGAYLTNKTSKLEPHSEAYDTLLKEFAEPFYSRLPHYSSEHPSCKPTSFYITTWQTDPHAGYGSYSTFRTGLEEGDKDIETMRNSGGLGDGGRGLWLAGEHTAPFVALGTTTGAYWSGEGVAKRIAKHHALAVDEEELGMTEPDTVELGTSSVLKQKPAEKSMNGAAE</sequence>
<dbReference type="Gene3D" id="3.90.660.10">
    <property type="match status" value="1"/>
</dbReference>
<dbReference type="AlphaFoldDB" id="A0AAN8I4I6"/>
<dbReference type="SUPFAM" id="SSF54373">
    <property type="entry name" value="FAD-linked reductases, C-terminal domain"/>
    <property type="match status" value="1"/>
</dbReference>